<accession>A0A4R5UI49</accession>
<proteinExistence type="predicted"/>
<dbReference type="EMBL" id="SMTL01000003">
    <property type="protein sequence ID" value="TDK35629.1"/>
    <property type="molecule type" value="Genomic_DNA"/>
</dbReference>
<sequence length="157" mass="17637">MKTLLVIIAHVIALTLMPTLSLAQQTLISDPEVYEKEHFQKSCKMAEFGADFVRRFDVNNDGITDAVVNHGELTCDGVRGPACNGDGCPNNFYVQVKEGGYIMIATAQIYGYDFIKRFGNMVFVLKMHARFCERKDAAPCEMTVRVRGGRFLTIFKK</sequence>
<evidence type="ECO:0000313" key="2">
    <source>
        <dbReference type="EMBL" id="TDK35629.1"/>
    </source>
</evidence>
<dbReference type="OrthoDB" id="8379025at2"/>
<dbReference type="RefSeq" id="WP_133317050.1">
    <property type="nucleotide sequence ID" value="NZ_SMTL01000003.1"/>
</dbReference>
<feature type="chain" id="PRO_5020513963" evidence="1">
    <location>
        <begin position="24"/>
        <end position="157"/>
    </location>
</feature>
<protein>
    <submittedName>
        <fullName evidence="2">Uncharacterized protein</fullName>
    </submittedName>
</protein>
<evidence type="ECO:0000256" key="1">
    <source>
        <dbReference type="SAM" id="SignalP"/>
    </source>
</evidence>
<organism evidence="2 3">
    <name type="scientific">Rhizobium deserti</name>
    <dbReference type="NCBI Taxonomy" id="2547961"/>
    <lineage>
        <taxon>Bacteria</taxon>
        <taxon>Pseudomonadati</taxon>
        <taxon>Pseudomonadota</taxon>
        <taxon>Alphaproteobacteria</taxon>
        <taxon>Hyphomicrobiales</taxon>
        <taxon>Rhizobiaceae</taxon>
        <taxon>Rhizobium/Agrobacterium group</taxon>
        <taxon>Rhizobium</taxon>
    </lineage>
</organism>
<evidence type="ECO:0000313" key="3">
    <source>
        <dbReference type="Proteomes" id="UP000295238"/>
    </source>
</evidence>
<keyword evidence="3" id="KW-1185">Reference proteome</keyword>
<reference evidence="2 3" key="1">
    <citation type="submission" date="2019-03" db="EMBL/GenBank/DDBJ databases">
        <title>Rhizobium sp. nov., an bacterium isolated from biocrust in Mu Us Desert.</title>
        <authorList>
            <person name="Lixiong L."/>
        </authorList>
    </citation>
    <scope>NUCLEOTIDE SEQUENCE [LARGE SCALE GENOMIC DNA]</scope>
    <source>
        <strain evidence="2 3">SPY-1</strain>
    </source>
</reference>
<comment type="caution">
    <text evidence="2">The sequence shown here is derived from an EMBL/GenBank/DDBJ whole genome shotgun (WGS) entry which is preliminary data.</text>
</comment>
<keyword evidence="1" id="KW-0732">Signal</keyword>
<feature type="signal peptide" evidence="1">
    <location>
        <begin position="1"/>
        <end position="23"/>
    </location>
</feature>
<dbReference type="AlphaFoldDB" id="A0A4R5UI49"/>
<name>A0A4R5UI49_9HYPH</name>
<dbReference type="Proteomes" id="UP000295238">
    <property type="component" value="Unassembled WGS sequence"/>
</dbReference>
<gene>
    <name evidence="2" type="ORF">E2F50_15515</name>
</gene>